<protein>
    <submittedName>
        <fullName evidence="1">Uncharacterized protein</fullName>
    </submittedName>
</protein>
<accession>A0A0E9TS43</accession>
<dbReference type="AlphaFoldDB" id="A0A0E9TS43"/>
<sequence>MTFLTQNIEICIPDKKADQYSISSSIRHKVNLNNNKLSSQHHN</sequence>
<reference evidence="1" key="2">
    <citation type="journal article" date="2015" name="Fish Shellfish Immunol.">
        <title>Early steps in the European eel (Anguilla anguilla)-Vibrio vulnificus interaction in the gills: Role of the RtxA13 toxin.</title>
        <authorList>
            <person name="Callol A."/>
            <person name="Pajuelo D."/>
            <person name="Ebbesson L."/>
            <person name="Teles M."/>
            <person name="MacKenzie S."/>
            <person name="Amaro C."/>
        </authorList>
    </citation>
    <scope>NUCLEOTIDE SEQUENCE</scope>
</reference>
<organism evidence="1">
    <name type="scientific">Anguilla anguilla</name>
    <name type="common">European freshwater eel</name>
    <name type="synonym">Muraena anguilla</name>
    <dbReference type="NCBI Taxonomy" id="7936"/>
    <lineage>
        <taxon>Eukaryota</taxon>
        <taxon>Metazoa</taxon>
        <taxon>Chordata</taxon>
        <taxon>Craniata</taxon>
        <taxon>Vertebrata</taxon>
        <taxon>Euteleostomi</taxon>
        <taxon>Actinopterygii</taxon>
        <taxon>Neopterygii</taxon>
        <taxon>Teleostei</taxon>
        <taxon>Anguilliformes</taxon>
        <taxon>Anguillidae</taxon>
        <taxon>Anguilla</taxon>
    </lineage>
</organism>
<reference evidence="1" key="1">
    <citation type="submission" date="2014-11" db="EMBL/GenBank/DDBJ databases">
        <authorList>
            <person name="Amaro Gonzalez C."/>
        </authorList>
    </citation>
    <scope>NUCLEOTIDE SEQUENCE</scope>
</reference>
<name>A0A0E9TS43_ANGAN</name>
<evidence type="ECO:0000313" key="1">
    <source>
        <dbReference type="EMBL" id="JAH56366.1"/>
    </source>
</evidence>
<dbReference type="EMBL" id="GBXM01052211">
    <property type="protein sequence ID" value="JAH56366.1"/>
    <property type="molecule type" value="Transcribed_RNA"/>
</dbReference>
<proteinExistence type="predicted"/>